<comment type="function">
    <text evidence="9">Probably acts as a heme chaperone, transferring heme to an unknown acceptor. Binds one molecule of heme per monomer, possibly covalently. Binds 1 [4Fe-4S] cluster. The cluster is coordinated with 3 cysteines and an exchangeable S-adenosyl-L-methionine.</text>
</comment>
<dbReference type="PANTHER" id="PTHR13932:SF5">
    <property type="entry name" value="RADICAL S-ADENOSYL METHIONINE DOMAIN-CONTAINING PROTEIN 1, MITOCHONDRIAL"/>
    <property type="match status" value="1"/>
</dbReference>
<dbReference type="SFLD" id="SFLDF00562">
    <property type="entry name" value="HemN-like__clustered_with_heat"/>
    <property type="match status" value="1"/>
</dbReference>
<dbReference type="RefSeq" id="WP_004803718.1">
    <property type="nucleotide sequence ID" value="NZ_KB446649.1"/>
</dbReference>
<evidence type="ECO:0000256" key="5">
    <source>
        <dbReference type="ARBA" id="ARBA00022723"/>
    </source>
</evidence>
<evidence type="ECO:0000256" key="1">
    <source>
        <dbReference type="ARBA" id="ARBA00006100"/>
    </source>
</evidence>
<dbReference type="STRING" id="999415.HMPREF9943_01529"/>
<keyword evidence="9" id="KW-0004">4Fe-4S</keyword>
<gene>
    <name evidence="11" type="ORF">HMPREF9943_01529</name>
</gene>
<dbReference type="SUPFAM" id="SSF102114">
    <property type="entry name" value="Radical SAM enzymes"/>
    <property type="match status" value="1"/>
</dbReference>
<dbReference type="PANTHER" id="PTHR13932">
    <property type="entry name" value="COPROPORPHYRINIGEN III OXIDASE"/>
    <property type="match status" value="1"/>
</dbReference>
<keyword evidence="4 9" id="KW-0949">S-adenosyl-L-methionine</keyword>
<keyword evidence="9" id="KW-0963">Cytoplasm</keyword>
<dbReference type="InterPro" id="IPR010723">
    <property type="entry name" value="HemN_C"/>
</dbReference>
<dbReference type="BioCyc" id="ECAT999415-HMP:GTTI-1584-MONOMER"/>
<keyword evidence="3 9" id="KW-0349">Heme</keyword>
<dbReference type="InterPro" id="IPR034505">
    <property type="entry name" value="Coproporphyrinogen-III_oxidase"/>
</dbReference>
<dbReference type="InterPro" id="IPR013785">
    <property type="entry name" value="Aldolase_TIM"/>
</dbReference>
<proteinExistence type="inferred from homology"/>
<dbReference type="SFLD" id="SFLDS00029">
    <property type="entry name" value="Radical_SAM"/>
    <property type="match status" value="1"/>
</dbReference>
<keyword evidence="8 9" id="KW-0143">Chaperone</keyword>
<dbReference type="NCBIfam" id="TIGR00539">
    <property type="entry name" value="hemN_rel"/>
    <property type="match status" value="1"/>
</dbReference>
<evidence type="ECO:0000256" key="3">
    <source>
        <dbReference type="ARBA" id="ARBA00022617"/>
    </source>
</evidence>
<dbReference type="Gene3D" id="3.20.20.70">
    <property type="entry name" value="Aldolase class I"/>
    <property type="match status" value="1"/>
</dbReference>
<dbReference type="AlphaFoldDB" id="M2Q1H4"/>
<dbReference type="InterPro" id="IPR006638">
    <property type="entry name" value="Elp3/MiaA/NifB-like_rSAM"/>
</dbReference>
<dbReference type="Pfam" id="PF06969">
    <property type="entry name" value="HemN_C"/>
    <property type="match status" value="1"/>
</dbReference>
<dbReference type="PATRIC" id="fig|999415.3.peg.1556"/>
<comment type="caution">
    <text evidence="11">The sequence shown here is derived from an EMBL/GenBank/DDBJ whole genome shotgun (WGS) entry which is preliminary data.</text>
</comment>
<dbReference type="SFLD" id="SFLDG01082">
    <property type="entry name" value="B12-binding_domain_containing"/>
    <property type="match status" value="1"/>
</dbReference>
<dbReference type="eggNOG" id="COG0635">
    <property type="taxonomic scope" value="Bacteria"/>
</dbReference>
<dbReference type="InterPro" id="IPR058240">
    <property type="entry name" value="rSAM_sf"/>
</dbReference>
<accession>M2Q1H4</accession>
<keyword evidence="12" id="KW-1185">Reference proteome</keyword>
<evidence type="ECO:0000259" key="10">
    <source>
        <dbReference type="PROSITE" id="PS51918"/>
    </source>
</evidence>
<protein>
    <recommendedName>
        <fullName evidence="2 9">Heme chaperone HemW</fullName>
    </recommendedName>
</protein>
<dbReference type="GO" id="GO:0004109">
    <property type="term" value="F:coproporphyrinogen oxidase activity"/>
    <property type="evidence" value="ECO:0007669"/>
    <property type="project" value="InterPro"/>
</dbReference>
<dbReference type="Proteomes" id="UP000011758">
    <property type="component" value="Unassembled WGS sequence"/>
</dbReference>
<sequence>MKTEALYIHIPFCEHICTYCDFAKVFYNQGIADRYLSILSEEIESLPEKNFKTIYIGGGTPSALNYYQLSYLFEILKPLTDNNLKEFTIEVNPESMSVEKLKLLKKSGINRLSVGIQTFNDDLLEKIGRKHTSLQAQQFIKQAFEFIDNISIDMMYGLPDQKKSDLFNDLSTIENLPVKHISYYSLILEDHTILKNSRFVPLDSEVEYQWNRMIYEVLSNQGFHQYEVSNYAKGNYESIHNKVYWHYENYYGLGVGASGKIDDLLITHSRALNRYLKGKDITSIQKLTKKDTMFNHLMMSLRLVEGLNIKDFNKRYHENFLNLYRYPIAKHLALNNLIIKDDYIKTTDQGMYILNTVLIDFLED</sequence>
<evidence type="ECO:0000256" key="6">
    <source>
        <dbReference type="ARBA" id="ARBA00023004"/>
    </source>
</evidence>
<keyword evidence="7 9" id="KW-0411">Iron-sulfur</keyword>
<keyword evidence="6 9" id="KW-0408">Iron</keyword>
<dbReference type="GO" id="GO:0046872">
    <property type="term" value="F:metal ion binding"/>
    <property type="evidence" value="ECO:0007669"/>
    <property type="project" value="UniProtKB-UniRule"/>
</dbReference>
<dbReference type="EMBL" id="AGEJ01000024">
    <property type="protein sequence ID" value="EMD16126.1"/>
    <property type="molecule type" value="Genomic_DNA"/>
</dbReference>
<evidence type="ECO:0000256" key="4">
    <source>
        <dbReference type="ARBA" id="ARBA00022691"/>
    </source>
</evidence>
<dbReference type="GO" id="GO:0051539">
    <property type="term" value="F:4 iron, 4 sulfur cluster binding"/>
    <property type="evidence" value="ECO:0007669"/>
    <property type="project" value="UniProtKB-UniRule"/>
</dbReference>
<evidence type="ECO:0000256" key="2">
    <source>
        <dbReference type="ARBA" id="ARBA00017228"/>
    </source>
</evidence>
<evidence type="ECO:0000313" key="11">
    <source>
        <dbReference type="EMBL" id="EMD16126.1"/>
    </source>
</evidence>
<organism evidence="11 12">
    <name type="scientific">Eggerthia catenaformis OT 569 = DSM 20559</name>
    <dbReference type="NCBI Taxonomy" id="999415"/>
    <lineage>
        <taxon>Bacteria</taxon>
        <taxon>Bacillati</taxon>
        <taxon>Bacillota</taxon>
        <taxon>Erysipelotrichia</taxon>
        <taxon>Erysipelotrichales</taxon>
        <taxon>Coprobacillaceae</taxon>
        <taxon>Eggerthia</taxon>
    </lineage>
</organism>
<dbReference type="CDD" id="cd01335">
    <property type="entry name" value="Radical_SAM"/>
    <property type="match status" value="1"/>
</dbReference>
<keyword evidence="5 9" id="KW-0479">Metal-binding</keyword>
<dbReference type="InterPro" id="IPR007197">
    <property type="entry name" value="rSAM"/>
</dbReference>
<feature type="domain" description="Radical SAM core" evidence="10">
    <location>
        <begin position="1"/>
        <end position="224"/>
    </location>
</feature>
<dbReference type="GO" id="GO:0005737">
    <property type="term" value="C:cytoplasm"/>
    <property type="evidence" value="ECO:0007669"/>
    <property type="project" value="UniProtKB-SubCell"/>
</dbReference>
<dbReference type="SFLD" id="SFLDG01065">
    <property type="entry name" value="anaerobic_coproporphyrinogen-I"/>
    <property type="match status" value="1"/>
</dbReference>
<dbReference type="InterPro" id="IPR004559">
    <property type="entry name" value="HemW-like"/>
</dbReference>
<reference evidence="11 12" key="1">
    <citation type="submission" date="2013-02" db="EMBL/GenBank/DDBJ databases">
        <title>The Genome Sequence of Lactobacillus catenaformis F0143.</title>
        <authorList>
            <consortium name="The Broad Institute Genome Sequencing Platform"/>
            <person name="Earl A."/>
            <person name="Ward D."/>
            <person name="Feldgarden M."/>
            <person name="Gevers D."/>
            <person name="Izard J."/>
            <person name="Blanton J.M."/>
            <person name="Mathney J."/>
            <person name="Dewhirst F.E."/>
            <person name="Young S.K."/>
            <person name="Zeng Q."/>
            <person name="Gargeya S."/>
            <person name="Fitzgerald M."/>
            <person name="Haas B."/>
            <person name="Abouelleil A."/>
            <person name="Alvarado L."/>
            <person name="Arachchi H.M."/>
            <person name="Berlin A."/>
            <person name="Chapman S.B."/>
            <person name="Gearin G."/>
            <person name="Goldberg J."/>
            <person name="Griggs A."/>
            <person name="Gujja S."/>
            <person name="Hansen M."/>
            <person name="Heiman D."/>
            <person name="Howarth C."/>
            <person name="Larimer J."/>
            <person name="Lui A."/>
            <person name="MacDonald P.J.P."/>
            <person name="McCowen C."/>
            <person name="Montmayeur A."/>
            <person name="Murphy C."/>
            <person name="Neiman D."/>
            <person name="Pearson M."/>
            <person name="Priest M."/>
            <person name="Roberts A."/>
            <person name="Saif S."/>
            <person name="Shea T."/>
            <person name="Sisk P."/>
            <person name="Stolte C."/>
            <person name="Sykes S."/>
            <person name="Wortman J."/>
            <person name="Nusbaum C."/>
            <person name="Birren B."/>
        </authorList>
    </citation>
    <scope>NUCLEOTIDE SEQUENCE [LARGE SCALE GENOMIC DNA]</scope>
    <source>
        <strain evidence="11 12">OT 569</strain>
    </source>
</reference>
<comment type="subcellular location">
    <subcellularLocation>
        <location evidence="9">Cytoplasm</location>
    </subcellularLocation>
</comment>
<dbReference type="OrthoDB" id="9808022at2"/>
<comment type="similarity">
    <text evidence="1">Belongs to the anaerobic coproporphyrinogen-III oxidase family. HemW subfamily.</text>
</comment>
<evidence type="ECO:0000256" key="9">
    <source>
        <dbReference type="RuleBase" id="RU364116"/>
    </source>
</evidence>
<dbReference type="Pfam" id="PF04055">
    <property type="entry name" value="Radical_SAM"/>
    <property type="match status" value="1"/>
</dbReference>
<name>M2Q1H4_9FIRM</name>
<evidence type="ECO:0000256" key="8">
    <source>
        <dbReference type="ARBA" id="ARBA00023186"/>
    </source>
</evidence>
<evidence type="ECO:0000256" key="7">
    <source>
        <dbReference type="ARBA" id="ARBA00023014"/>
    </source>
</evidence>
<evidence type="ECO:0000313" key="12">
    <source>
        <dbReference type="Proteomes" id="UP000011758"/>
    </source>
</evidence>
<dbReference type="GO" id="GO:0006779">
    <property type="term" value="P:porphyrin-containing compound biosynthetic process"/>
    <property type="evidence" value="ECO:0007669"/>
    <property type="project" value="InterPro"/>
</dbReference>
<dbReference type="PROSITE" id="PS51918">
    <property type="entry name" value="RADICAL_SAM"/>
    <property type="match status" value="1"/>
</dbReference>
<dbReference type="SMART" id="SM00729">
    <property type="entry name" value="Elp3"/>
    <property type="match status" value="1"/>
</dbReference>